<dbReference type="InterPro" id="IPR001357">
    <property type="entry name" value="BRCT_dom"/>
</dbReference>
<proteinExistence type="predicted"/>
<dbReference type="SUPFAM" id="SSF52113">
    <property type="entry name" value="BRCT domain"/>
    <property type="match status" value="5"/>
</dbReference>
<keyword evidence="9" id="KW-1185">Reference proteome</keyword>
<accession>A0A5E4N576</accession>
<feature type="domain" description="BRCT" evidence="7">
    <location>
        <begin position="1408"/>
        <end position="1472"/>
    </location>
</feature>
<evidence type="ECO:0000256" key="4">
    <source>
        <dbReference type="ARBA" id="ARBA00023858"/>
    </source>
</evidence>
<dbReference type="CDD" id="cd18440">
    <property type="entry name" value="BRCT_PAXIP1_rpt6"/>
    <property type="match status" value="1"/>
</dbReference>
<evidence type="ECO:0000256" key="6">
    <source>
        <dbReference type="SAM" id="MobiDB-lite"/>
    </source>
</evidence>
<evidence type="ECO:0000256" key="5">
    <source>
        <dbReference type="ARBA" id="ARBA00030146"/>
    </source>
</evidence>
<dbReference type="Pfam" id="PF16589">
    <property type="entry name" value="BRCT_2"/>
    <property type="match status" value="1"/>
</dbReference>
<evidence type="ECO:0000313" key="8">
    <source>
        <dbReference type="EMBL" id="VVC39839.1"/>
    </source>
</evidence>
<dbReference type="Pfam" id="PF16770">
    <property type="entry name" value="RTT107_BRCT_5"/>
    <property type="match status" value="1"/>
</dbReference>
<dbReference type="InterPro" id="IPR051579">
    <property type="entry name" value="DDR_Transcriptional_Reg"/>
</dbReference>
<dbReference type="GO" id="GO:0044666">
    <property type="term" value="C:MLL3/4 complex"/>
    <property type="evidence" value="ECO:0007669"/>
    <property type="project" value="TreeGrafter"/>
</dbReference>
<feature type="domain" description="BRCT" evidence="7">
    <location>
        <begin position="20"/>
        <end position="107"/>
    </location>
</feature>
<dbReference type="Pfam" id="PF12738">
    <property type="entry name" value="PTCB-BRCT"/>
    <property type="match status" value="2"/>
</dbReference>
<feature type="region of interest" description="Disordered" evidence="6">
    <location>
        <begin position="931"/>
        <end position="968"/>
    </location>
</feature>
<dbReference type="Gene3D" id="3.40.50.10190">
    <property type="entry name" value="BRCT domain"/>
    <property type="match status" value="6"/>
</dbReference>
<dbReference type="CDD" id="cd17711">
    <property type="entry name" value="BRCT_PAXIP1_rpt3"/>
    <property type="match status" value="1"/>
</dbReference>
<feature type="domain" description="BRCT" evidence="7">
    <location>
        <begin position="108"/>
        <end position="200"/>
    </location>
</feature>
<comment type="subcellular location">
    <subcellularLocation>
        <location evidence="1">Nucleus</location>
    </subcellularLocation>
</comment>
<dbReference type="Pfam" id="PF00533">
    <property type="entry name" value="BRCT"/>
    <property type="match status" value="1"/>
</dbReference>
<dbReference type="EMBL" id="CABPRJ010001898">
    <property type="protein sequence ID" value="VVC39839.1"/>
    <property type="molecule type" value="Genomic_DNA"/>
</dbReference>
<dbReference type="InterPro" id="IPR036420">
    <property type="entry name" value="BRCT_dom_sf"/>
</dbReference>
<dbReference type="PANTHER" id="PTHR23196">
    <property type="entry name" value="PAX TRANSCRIPTION ACTIVATION DOMAIN INTERACTING PROTEIN"/>
    <property type="match status" value="1"/>
</dbReference>
<reference evidence="8 9" key="1">
    <citation type="submission" date="2019-08" db="EMBL/GenBank/DDBJ databases">
        <authorList>
            <person name="Alioto T."/>
            <person name="Alioto T."/>
            <person name="Gomez Garrido J."/>
        </authorList>
    </citation>
    <scope>NUCLEOTIDE SEQUENCE [LARGE SCALE GENOMIC DNA]</scope>
</reference>
<sequence>MDPPIKIKTENTFLSRDRDNKNKLFENIVYFASGSISHEVLSALKTNKAESTCLLSDSVTHCIVGENYIEDDVTTARDLYDVITVTPEWIRMCVLCNKLLPTKPFNPFEENLFHGIVVCASQLTVNDCKTLWAIVTYNGGIFRLTLDLNETTHLVITKPYGKKYESVISSGIDEIKIVTPDWIIDCLKNKELCPEINYHPRLLVMPKLVHTNPSFKLQTSGLSTITGFVDFDAPIEQPGTVVSKNQGLEQLKQRLPWNQPSTPQTSQTIQAQVSQGIVQSNNSQPKAMMSLISTPQLQRLSQQQVQQLQLQQQTHASNQLLSQQQIHMSQNQFQQQIRTQQMQQSKQIQLQHGQQLQFQSNQQQMQQNHMQLQQAQPQTHLQMMQKGQQLTQNQQHIQMQQKVQQIQSGQQHQNQQQQVTLQQQQQNVQLQQSQQQQQNVQLQPGQQPNQIPQLQQQTVQIQQGQLPQLQQTVQIQQGQQQVQMSQLQQQTVQLQQGQQQQGQLSQLQKQTVQLQQNQQHSNQLQQGQQIQPQQLQFQTGNNTQQVQFSQQQVTPNAQVHIQQQQQPQVQNVQSTQPSQICIVSNGQQVQQAQGNSSNQQLLIQQQQQRLLFQQRIVQQGGGTVSTQWRMAQPSSNMPRVQNNQQQSQQIPQQQTLVIGQQQTVNMNSANNTQPTTQTQWNQPQTLTIQRTIQQPLDQRQVIWSQQSPHGPQQMIHMDAKTHQQIQAMNPAERLAFINKLTKQRNIVLQQFNARQQQAAGVAGGTNIIRPSTPSGPTTVIRTLNHQLISSSGMTQAQQAQWSQIRQQQLLAQQQQQMAGGTVTTGLPTNVKTVSNPLVNNQQVVQPQTTVWQQSSVTEQVHQQTTGSMSPVQLAQLHQRQQQLQQLRLQQLQMDTTQKQQPIQQQVVPNQPITGKVMQSSNVVQSPQVAPAQTSIVQPQQTSTLATNEPTETQVPNQEPFTQTSQSNQQALVVNPKTKTALANMLSIRLQNGISSSTSTQQQQMSGQEISAAGQLRLMTAQHHAAQHQNQQQTGTQGTYQSRTVLNNVTNNGASNRAAQVVSRAAAQTPVPNKSLPTNYNQSAAVRVAAVLAKSAAGQAVGHQLPHQARFFGHNPNLKLPPDKCLLGCIFLIVEYDRCSDTSNEVSTWKHIILEHGGEIEPSYTLRLTHILCQTQKHPLVQQGLRDGKRCITAYWLSDIITKQQLMPPWYALHFPTPYSEERPCRHMLISLTNFEGEERNRVKFMIELTGARVTSYLSADNNILVSRKLEGKKVKKARDTNRPVVNVQWLNEILFGHLSCMYQPENAKYQQFNLTNPFRVDYNLVLHLMGAWKIPINVTQESYDRVRNNPVAVKRKRPRPCTNLPDFIDQENNDLSTADIIITNINPPPIEYRPCVMLSGFGLGKEEQRMVLQLGGTIAKNYSDATHLVMKESARTTKFLCCLSTVKYIVTANWLKDSSSQHMFLGEAIYTIEEVSVDQKVICKVHKILSNPNRHELFKGKIFYVTPGVSRPSVHVIREIIESAGGNVEKQRRSLRAIQEFEPNTYIVITCNNDLHLVVDLIRSSYGIYSSEFVLTAVMTQYVNYDMAYKKTKQNN</sequence>
<gene>
    <name evidence="8" type="ORF">CINCED_3A008744</name>
</gene>
<dbReference type="PROSITE" id="PS50172">
    <property type="entry name" value="BRCT"/>
    <property type="match status" value="6"/>
</dbReference>
<dbReference type="GO" id="GO:0006974">
    <property type="term" value="P:DNA damage response"/>
    <property type="evidence" value="ECO:0007669"/>
    <property type="project" value="UniProtKB-KW"/>
</dbReference>
<feature type="domain" description="BRCT" evidence="7">
    <location>
        <begin position="1120"/>
        <end position="1207"/>
    </location>
</feature>
<dbReference type="OrthoDB" id="342264at2759"/>
<evidence type="ECO:0000313" key="9">
    <source>
        <dbReference type="Proteomes" id="UP000325440"/>
    </source>
</evidence>
<keyword evidence="2" id="KW-0227">DNA damage</keyword>
<dbReference type="CDD" id="cd17714">
    <property type="entry name" value="BRCT_PAXIP1_rpt1"/>
    <property type="match status" value="1"/>
</dbReference>
<dbReference type="SMART" id="SM00292">
    <property type="entry name" value="BRCT"/>
    <property type="match status" value="6"/>
</dbReference>
<dbReference type="Proteomes" id="UP000325440">
    <property type="component" value="Unassembled WGS sequence"/>
</dbReference>
<dbReference type="CDD" id="cd17710">
    <property type="entry name" value="BRCT_PAXIP1_rpt2"/>
    <property type="match status" value="1"/>
</dbReference>
<evidence type="ECO:0000256" key="2">
    <source>
        <dbReference type="ARBA" id="ARBA00022763"/>
    </source>
</evidence>
<protein>
    <recommendedName>
        <fullName evidence="4">PAX-interacting protein 1</fullName>
    </recommendedName>
    <alternativeName>
        <fullName evidence="5">PAX transactivation activation domain-interacting protein</fullName>
    </alternativeName>
</protein>
<evidence type="ECO:0000259" key="7">
    <source>
        <dbReference type="PROSITE" id="PS50172"/>
    </source>
</evidence>
<feature type="domain" description="BRCT" evidence="7">
    <location>
        <begin position="1219"/>
        <end position="1294"/>
    </location>
</feature>
<organism evidence="8 9">
    <name type="scientific">Cinara cedri</name>
    <dbReference type="NCBI Taxonomy" id="506608"/>
    <lineage>
        <taxon>Eukaryota</taxon>
        <taxon>Metazoa</taxon>
        <taxon>Ecdysozoa</taxon>
        <taxon>Arthropoda</taxon>
        <taxon>Hexapoda</taxon>
        <taxon>Insecta</taxon>
        <taxon>Pterygota</taxon>
        <taxon>Neoptera</taxon>
        <taxon>Paraneoptera</taxon>
        <taxon>Hemiptera</taxon>
        <taxon>Sternorrhyncha</taxon>
        <taxon>Aphidomorpha</taxon>
        <taxon>Aphidoidea</taxon>
        <taxon>Aphididae</taxon>
        <taxon>Lachninae</taxon>
        <taxon>Cinara</taxon>
    </lineage>
</organism>
<feature type="domain" description="BRCT" evidence="7">
    <location>
        <begin position="1493"/>
        <end position="1549"/>
    </location>
</feature>
<feature type="region of interest" description="Disordered" evidence="6">
    <location>
        <begin position="1019"/>
        <end position="1038"/>
    </location>
</feature>
<name>A0A5E4N576_9HEMI</name>
<evidence type="ECO:0000256" key="3">
    <source>
        <dbReference type="ARBA" id="ARBA00023242"/>
    </source>
</evidence>
<feature type="region of interest" description="Disordered" evidence="6">
    <location>
        <begin position="359"/>
        <end position="390"/>
    </location>
</feature>
<evidence type="ECO:0000256" key="1">
    <source>
        <dbReference type="ARBA" id="ARBA00004123"/>
    </source>
</evidence>
<dbReference type="PANTHER" id="PTHR23196:SF1">
    <property type="entry name" value="PAX-INTERACTING PROTEIN 1"/>
    <property type="match status" value="1"/>
</dbReference>
<keyword evidence="3" id="KW-0539">Nucleus</keyword>